<keyword evidence="1" id="KW-1133">Transmembrane helix</keyword>
<dbReference type="AlphaFoldDB" id="A0A1H1CZS6"/>
<dbReference type="RefSeq" id="WP_093258560.1">
    <property type="nucleotide sequence ID" value="NZ_FNKK01000002.1"/>
</dbReference>
<evidence type="ECO:0000256" key="1">
    <source>
        <dbReference type="SAM" id="Phobius"/>
    </source>
</evidence>
<reference evidence="2 3" key="1">
    <citation type="submission" date="2016-10" db="EMBL/GenBank/DDBJ databases">
        <authorList>
            <person name="de Groot N.N."/>
        </authorList>
    </citation>
    <scope>NUCLEOTIDE SEQUENCE [LARGE SCALE GENOMIC DNA]</scope>
    <source>
        <strain evidence="2 3">DSM 43794</strain>
    </source>
</reference>
<dbReference type="OrthoDB" id="3429141at2"/>
<gene>
    <name evidence="2" type="ORF">SAMN04489764_1745</name>
</gene>
<proteinExistence type="predicted"/>
<feature type="transmembrane region" description="Helical" evidence="1">
    <location>
        <begin position="15"/>
        <end position="38"/>
    </location>
</feature>
<keyword evidence="1" id="KW-0812">Transmembrane</keyword>
<evidence type="ECO:0000313" key="2">
    <source>
        <dbReference type="EMBL" id="SDQ69755.1"/>
    </source>
</evidence>
<feature type="transmembrane region" description="Helical" evidence="1">
    <location>
        <begin position="97"/>
        <end position="117"/>
    </location>
</feature>
<keyword evidence="1" id="KW-0472">Membrane</keyword>
<dbReference type="InterPro" id="IPR025962">
    <property type="entry name" value="SdpI/YhfL"/>
</dbReference>
<evidence type="ECO:0000313" key="3">
    <source>
        <dbReference type="Proteomes" id="UP000217103"/>
    </source>
</evidence>
<dbReference type="EMBL" id="FNKK01000002">
    <property type="protein sequence ID" value="SDQ69755.1"/>
    <property type="molecule type" value="Genomic_DNA"/>
</dbReference>
<sequence>MTLYLVDEPLQPPGLIFTAAICGATALLVLGMGILGILRKIRPNMLFGIRTALTLDDPDAWDYVHRKAAPWAIAAGLSLLIATVVICVAPSGDVQFWAAMAGSAAVVVLLMTGVKLAQRSFARQRDGNAV</sequence>
<name>A0A1H1CZS6_9ACTN</name>
<protein>
    <submittedName>
        <fullName evidence="2">SdpI/YhfL protein family protein</fullName>
    </submittedName>
</protein>
<dbReference type="Pfam" id="PF13630">
    <property type="entry name" value="SdpI"/>
    <property type="match status" value="1"/>
</dbReference>
<feature type="transmembrane region" description="Helical" evidence="1">
    <location>
        <begin position="71"/>
        <end position="91"/>
    </location>
</feature>
<organism evidence="2 3">
    <name type="scientific">Thermostaphylospora chromogena</name>
    <dbReference type="NCBI Taxonomy" id="35622"/>
    <lineage>
        <taxon>Bacteria</taxon>
        <taxon>Bacillati</taxon>
        <taxon>Actinomycetota</taxon>
        <taxon>Actinomycetes</taxon>
        <taxon>Streptosporangiales</taxon>
        <taxon>Thermomonosporaceae</taxon>
        <taxon>Thermostaphylospora</taxon>
    </lineage>
</organism>
<accession>A0A1H1CZS6</accession>
<keyword evidence="3" id="KW-1185">Reference proteome</keyword>
<dbReference type="Proteomes" id="UP000217103">
    <property type="component" value="Unassembled WGS sequence"/>
</dbReference>